<evidence type="ECO:0000313" key="12">
    <source>
        <dbReference type="EMBL" id="PIT93340.1"/>
    </source>
</evidence>
<evidence type="ECO:0000256" key="1">
    <source>
        <dbReference type="ARBA" id="ARBA00008213"/>
    </source>
</evidence>
<protein>
    <recommendedName>
        <fullName evidence="2 8">Transcription elongation factor GreA</fullName>
    </recommendedName>
    <alternativeName>
        <fullName evidence="7 8">Transcript cleavage factor GreA</fullName>
    </alternativeName>
</protein>
<dbReference type="InterPro" id="IPR001437">
    <property type="entry name" value="Tscrpt_elong_fac_GreA/B_C"/>
</dbReference>
<dbReference type="NCBIfam" id="TIGR01462">
    <property type="entry name" value="greA"/>
    <property type="match status" value="1"/>
</dbReference>
<dbReference type="PIRSF" id="PIRSF006092">
    <property type="entry name" value="GreA_GreB"/>
    <property type="match status" value="1"/>
</dbReference>
<comment type="function">
    <text evidence="6 8 9">Necessary for efficient RNA polymerase transcription elongation past template-encoded arresting sites. The arresting sites in DNA have the property of trapping a certain fraction of elongating RNA polymerases that pass through, resulting in locked ternary complexes. Cleavage of the nascent transcript by cleavage factors such as GreA or GreB allows the resumption of elongation from the new 3'terminus. GreA releases sequences of 2 to 3 nucleotides.</text>
</comment>
<sequence length="151" mass="17100">MDHHITKEKLQQLEEELKESKTTKMALIAKRLKKAKDFGDLSENAEYHEAKEAKQMLEKRVYELEDIIRNAIIIKMHNTGDTVSFGTTFVVIKDKSDHQFTLVGQDEVNMEKGYISNESPIGKAFLGAKKGDVITVETPGGKSKYKIKSIN</sequence>
<feature type="domain" description="Transcription elongation factor GreA/GreB N-terminal" evidence="11">
    <location>
        <begin position="5"/>
        <end position="73"/>
    </location>
</feature>
<dbReference type="InterPro" id="IPR023459">
    <property type="entry name" value="Tscrpt_elong_fac_GreA/B_fam"/>
</dbReference>
<accession>A0A2M6WKN0</accession>
<dbReference type="PANTHER" id="PTHR30437:SF4">
    <property type="entry name" value="TRANSCRIPTION ELONGATION FACTOR GREA"/>
    <property type="match status" value="1"/>
</dbReference>
<dbReference type="AlphaFoldDB" id="A0A2M6WKN0"/>
<dbReference type="NCBIfam" id="NF001263">
    <property type="entry name" value="PRK00226.1-4"/>
    <property type="match status" value="1"/>
</dbReference>
<dbReference type="Pfam" id="PF01272">
    <property type="entry name" value="GreA_GreB"/>
    <property type="match status" value="1"/>
</dbReference>
<dbReference type="EMBL" id="PFAY01000003">
    <property type="protein sequence ID" value="PIT93340.1"/>
    <property type="molecule type" value="Genomic_DNA"/>
</dbReference>
<dbReference type="GO" id="GO:0003746">
    <property type="term" value="F:translation elongation factor activity"/>
    <property type="evidence" value="ECO:0007669"/>
    <property type="project" value="UniProtKB-KW"/>
</dbReference>
<dbReference type="InterPro" id="IPR028624">
    <property type="entry name" value="Tscrpt_elong_fac_GreA/B"/>
</dbReference>
<keyword evidence="12" id="KW-0251">Elongation factor</keyword>
<evidence type="ECO:0000256" key="4">
    <source>
        <dbReference type="ARBA" id="ARBA00023125"/>
    </source>
</evidence>
<keyword evidence="4 8" id="KW-0238">DNA-binding</keyword>
<evidence type="ECO:0000256" key="2">
    <source>
        <dbReference type="ARBA" id="ARBA00013729"/>
    </source>
</evidence>
<dbReference type="Proteomes" id="UP000229112">
    <property type="component" value="Unassembled WGS sequence"/>
</dbReference>
<evidence type="ECO:0000256" key="5">
    <source>
        <dbReference type="ARBA" id="ARBA00023163"/>
    </source>
</evidence>
<dbReference type="InterPro" id="IPR022691">
    <property type="entry name" value="Tscrpt_elong_fac_GreA/B_N"/>
</dbReference>
<feature type="domain" description="Transcription elongation factor GreA/GreB C-terminal" evidence="10">
    <location>
        <begin position="80"/>
        <end position="151"/>
    </location>
</feature>
<dbReference type="SUPFAM" id="SSF46557">
    <property type="entry name" value="GreA transcript cleavage protein, N-terminal domain"/>
    <property type="match status" value="1"/>
</dbReference>
<comment type="similarity">
    <text evidence="1 8 9">Belongs to the GreA/GreB family.</text>
</comment>
<evidence type="ECO:0000259" key="11">
    <source>
        <dbReference type="Pfam" id="PF03449"/>
    </source>
</evidence>
<evidence type="ECO:0000256" key="9">
    <source>
        <dbReference type="RuleBase" id="RU000556"/>
    </source>
</evidence>
<feature type="coiled-coil region" evidence="8">
    <location>
        <begin position="3"/>
        <end position="67"/>
    </location>
</feature>
<keyword evidence="12" id="KW-0648">Protein biosynthesis</keyword>
<evidence type="ECO:0000256" key="6">
    <source>
        <dbReference type="ARBA" id="ARBA00024916"/>
    </source>
</evidence>
<comment type="caution">
    <text evidence="12">The sequence shown here is derived from an EMBL/GenBank/DDBJ whole genome shotgun (WGS) entry which is preliminary data.</text>
</comment>
<dbReference type="InterPro" id="IPR006359">
    <property type="entry name" value="Tscrpt_elong_fac_GreA"/>
</dbReference>
<dbReference type="PANTHER" id="PTHR30437">
    <property type="entry name" value="TRANSCRIPTION ELONGATION FACTOR GREA"/>
    <property type="match status" value="1"/>
</dbReference>
<evidence type="ECO:0000313" key="13">
    <source>
        <dbReference type="Proteomes" id="UP000229112"/>
    </source>
</evidence>
<proteinExistence type="inferred from homology"/>
<keyword evidence="8" id="KW-0175">Coiled coil</keyword>
<reference evidence="13" key="1">
    <citation type="submission" date="2017-09" db="EMBL/GenBank/DDBJ databases">
        <title>Depth-based differentiation of microbial function through sediment-hosted aquifers and enrichment of novel symbionts in the deep terrestrial subsurface.</title>
        <authorList>
            <person name="Probst A.J."/>
            <person name="Ladd B."/>
            <person name="Jarett J.K."/>
            <person name="Geller-Mcgrath D.E."/>
            <person name="Sieber C.M.K."/>
            <person name="Emerson J.B."/>
            <person name="Anantharaman K."/>
            <person name="Thomas B.C."/>
            <person name="Malmstrom R."/>
            <person name="Stieglmeier M."/>
            <person name="Klingl A."/>
            <person name="Woyke T."/>
            <person name="Ryan C.M."/>
            <person name="Banfield J.F."/>
        </authorList>
    </citation>
    <scope>NUCLEOTIDE SEQUENCE [LARGE SCALE GENOMIC DNA]</scope>
</reference>
<gene>
    <name evidence="8" type="primary">greA</name>
    <name evidence="12" type="ORF">COU06_00485</name>
</gene>
<dbReference type="GO" id="GO:0070063">
    <property type="term" value="F:RNA polymerase binding"/>
    <property type="evidence" value="ECO:0007669"/>
    <property type="project" value="InterPro"/>
</dbReference>
<dbReference type="Gene3D" id="3.10.50.30">
    <property type="entry name" value="Transcription elongation factor, GreA/GreB, C-terminal domain"/>
    <property type="match status" value="1"/>
</dbReference>
<dbReference type="Gene3D" id="1.10.287.180">
    <property type="entry name" value="Transcription elongation factor, GreA/GreB, N-terminal domain"/>
    <property type="match status" value="1"/>
</dbReference>
<dbReference type="GO" id="GO:0032784">
    <property type="term" value="P:regulation of DNA-templated transcription elongation"/>
    <property type="evidence" value="ECO:0007669"/>
    <property type="project" value="UniProtKB-UniRule"/>
</dbReference>
<dbReference type="FunFam" id="3.10.50.30:FF:000001">
    <property type="entry name" value="Transcription elongation factor GreA"/>
    <property type="match status" value="1"/>
</dbReference>
<dbReference type="InterPro" id="IPR018151">
    <property type="entry name" value="TF_GreA/GreB_CS"/>
</dbReference>
<dbReference type="SUPFAM" id="SSF54534">
    <property type="entry name" value="FKBP-like"/>
    <property type="match status" value="1"/>
</dbReference>
<dbReference type="HAMAP" id="MF_00105">
    <property type="entry name" value="GreA_GreB"/>
    <property type="match status" value="1"/>
</dbReference>
<dbReference type="PROSITE" id="PS00829">
    <property type="entry name" value="GREAB_1"/>
    <property type="match status" value="1"/>
</dbReference>
<dbReference type="Pfam" id="PF03449">
    <property type="entry name" value="GreA_GreB_N"/>
    <property type="match status" value="1"/>
</dbReference>
<dbReference type="InterPro" id="IPR036805">
    <property type="entry name" value="Tscrpt_elong_fac_GreA/B_N_sf"/>
</dbReference>
<evidence type="ECO:0000256" key="7">
    <source>
        <dbReference type="ARBA" id="ARBA00030776"/>
    </source>
</evidence>
<dbReference type="InterPro" id="IPR036953">
    <property type="entry name" value="GreA/GreB_C_sf"/>
</dbReference>
<evidence type="ECO:0000256" key="8">
    <source>
        <dbReference type="HAMAP-Rule" id="MF_00105"/>
    </source>
</evidence>
<name>A0A2M6WKN0_9BACT</name>
<keyword evidence="5 8" id="KW-0804">Transcription</keyword>
<keyword evidence="3 8" id="KW-0805">Transcription regulation</keyword>
<evidence type="ECO:0000259" key="10">
    <source>
        <dbReference type="Pfam" id="PF01272"/>
    </source>
</evidence>
<dbReference type="GO" id="GO:0003677">
    <property type="term" value="F:DNA binding"/>
    <property type="evidence" value="ECO:0007669"/>
    <property type="project" value="UniProtKB-UniRule"/>
</dbReference>
<organism evidence="12 13">
    <name type="scientific">Candidatus Harrisonbacteria bacterium CG10_big_fil_rev_8_21_14_0_10_38_8</name>
    <dbReference type="NCBI Taxonomy" id="1974582"/>
    <lineage>
        <taxon>Bacteria</taxon>
        <taxon>Candidatus Harrisoniibacteriota</taxon>
    </lineage>
</organism>
<dbReference type="FunFam" id="1.10.287.180:FF:000001">
    <property type="entry name" value="Transcription elongation factor GreA"/>
    <property type="match status" value="1"/>
</dbReference>
<evidence type="ECO:0000256" key="3">
    <source>
        <dbReference type="ARBA" id="ARBA00023015"/>
    </source>
</evidence>
<dbReference type="GO" id="GO:0006354">
    <property type="term" value="P:DNA-templated transcription elongation"/>
    <property type="evidence" value="ECO:0007669"/>
    <property type="project" value="TreeGrafter"/>
</dbReference>